<sequence length="68" mass="7775">MLGFVTATFLAHLRLLNACAQFFYIIFSLNLLIQCRFGSLSFLLSLNSLSTKLLDLMVRCQLSVFHFI</sequence>
<dbReference type="AlphaFoldDB" id="A0A0E9V1J3"/>
<protein>
    <submittedName>
        <fullName evidence="1">Uncharacterized protein</fullName>
    </submittedName>
</protein>
<accession>A0A0E9V1J3</accession>
<name>A0A0E9V1J3_ANGAN</name>
<dbReference type="EMBL" id="GBXM01036731">
    <property type="protein sequence ID" value="JAH71846.1"/>
    <property type="molecule type" value="Transcribed_RNA"/>
</dbReference>
<organism evidence="1">
    <name type="scientific">Anguilla anguilla</name>
    <name type="common">European freshwater eel</name>
    <name type="synonym">Muraena anguilla</name>
    <dbReference type="NCBI Taxonomy" id="7936"/>
    <lineage>
        <taxon>Eukaryota</taxon>
        <taxon>Metazoa</taxon>
        <taxon>Chordata</taxon>
        <taxon>Craniata</taxon>
        <taxon>Vertebrata</taxon>
        <taxon>Euteleostomi</taxon>
        <taxon>Actinopterygii</taxon>
        <taxon>Neopterygii</taxon>
        <taxon>Teleostei</taxon>
        <taxon>Anguilliformes</taxon>
        <taxon>Anguillidae</taxon>
        <taxon>Anguilla</taxon>
    </lineage>
</organism>
<proteinExistence type="predicted"/>
<reference evidence="1" key="1">
    <citation type="submission" date="2014-11" db="EMBL/GenBank/DDBJ databases">
        <authorList>
            <person name="Amaro Gonzalez C."/>
        </authorList>
    </citation>
    <scope>NUCLEOTIDE SEQUENCE</scope>
</reference>
<reference evidence="1" key="2">
    <citation type="journal article" date="2015" name="Fish Shellfish Immunol.">
        <title>Early steps in the European eel (Anguilla anguilla)-Vibrio vulnificus interaction in the gills: Role of the RtxA13 toxin.</title>
        <authorList>
            <person name="Callol A."/>
            <person name="Pajuelo D."/>
            <person name="Ebbesson L."/>
            <person name="Teles M."/>
            <person name="MacKenzie S."/>
            <person name="Amaro C."/>
        </authorList>
    </citation>
    <scope>NUCLEOTIDE SEQUENCE</scope>
</reference>
<evidence type="ECO:0000313" key="1">
    <source>
        <dbReference type="EMBL" id="JAH71846.1"/>
    </source>
</evidence>